<dbReference type="InterPro" id="IPR015920">
    <property type="entry name" value="Cellobiose_DH-like_cyt"/>
</dbReference>
<dbReference type="SMART" id="SM00664">
    <property type="entry name" value="DoH"/>
    <property type="match status" value="1"/>
</dbReference>
<gene>
    <name evidence="11" type="ORF">FIBSPDRAFT_945298</name>
</gene>
<evidence type="ECO:0000256" key="5">
    <source>
        <dbReference type="ARBA" id="ARBA00022989"/>
    </source>
</evidence>
<evidence type="ECO:0000256" key="7">
    <source>
        <dbReference type="SAM" id="MobiDB-lite"/>
    </source>
</evidence>
<dbReference type="SUPFAM" id="SSF49344">
    <property type="entry name" value="CBD9-like"/>
    <property type="match status" value="1"/>
</dbReference>
<evidence type="ECO:0000256" key="8">
    <source>
        <dbReference type="SAM" id="Phobius"/>
    </source>
</evidence>
<dbReference type="Pfam" id="PF03188">
    <property type="entry name" value="Cytochrom_B561"/>
    <property type="match status" value="1"/>
</dbReference>
<feature type="transmembrane region" description="Helical" evidence="8">
    <location>
        <begin position="211"/>
        <end position="234"/>
    </location>
</feature>
<dbReference type="Proteomes" id="UP000076532">
    <property type="component" value="Unassembled WGS sequence"/>
</dbReference>
<feature type="compositionally biased region" description="Polar residues" evidence="7">
    <location>
        <begin position="391"/>
        <end position="404"/>
    </location>
</feature>
<keyword evidence="4" id="KW-0249">Electron transport</keyword>
<keyword evidence="6 8" id="KW-0472">Membrane</keyword>
<dbReference type="OrthoDB" id="366214at2759"/>
<name>A0A166U3I8_9AGAM</name>
<dbReference type="Pfam" id="PF16010">
    <property type="entry name" value="CDH-cyt"/>
    <property type="match status" value="1"/>
</dbReference>
<feature type="domain" description="Cytochrome b561" evidence="10">
    <location>
        <begin position="173"/>
        <end position="376"/>
    </location>
</feature>
<evidence type="ECO:0000256" key="3">
    <source>
        <dbReference type="ARBA" id="ARBA00022692"/>
    </source>
</evidence>
<evidence type="ECO:0000256" key="2">
    <source>
        <dbReference type="ARBA" id="ARBA00022448"/>
    </source>
</evidence>
<keyword evidence="5 8" id="KW-1133">Transmembrane helix</keyword>
<protein>
    <submittedName>
        <fullName evidence="11">CBD9-like protein</fullName>
    </submittedName>
</protein>
<dbReference type="Gene3D" id="2.60.40.1210">
    <property type="entry name" value="Cellobiose dehydrogenase, cytochrome domain"/>
    <property type="match status" value="1"/>
</dbReference>
<feature type="transmembrane region" description="Helical" evidence="8">
    <location>
        <begin position="283"/>
        <end position="304"/>
    </location>
</feature>
<evidence type="ECO:0000256" key="6">
    <source>
        <dbReference type="ARBA" id="ARBA00023136"/>
    </source>
</evidence>
<feature type="region of interest" description="Disordered" evidence="7">
    <location>
        <begin position="391"/>
        <end position="410"/>
    </location>
</feature>
<proteinExistence type="predicted"/>
<dbReference type="PANTHER" id="PTHR47797:SF3">
    <property type="entry name" value="CYTOCHROME B561 DOMAIN-CONTAINING PROTEIN"/>
    <property type="match status" value="1"/>
</dbReference>
<feature type="transmembrane region" description="Helical" evidence="8">
    <location>
        <begin position="246"/>
        <end position="271"/>
    </location>
</feature>
<keyword evidence="12" id="KW-1185">Reference proteome</keyword>
<sequence>MAFIRFLSAVLFSLVVVQASAAMQTRDTNSSDLTGDSICVELMCISATVFPNSTTQYNLSSTGSKTVGWIAMGFGSTMANSPMVIIWPNSDGSVTLSQRAAPAHVMPTVDSNPAREASLDVGLSNFASSNSNPSFIYTVPSVASTDAQAIVWAFATAAPDDSSPSATINEHIDAGTFNLNLTIPFTAGTVPTSSSGSGRSPQEEHVHMIRMHGIVCTIGFLGLLPLGALLARWLRTFSTRWFLGHWFIQTILSGPVIIAGVTLGILAVNLGQGMHLDDTHKNLGAALFVLYFAQLLFGAGIHFIKSRSATGRQPQNYAHALVGLTIIGLSYWQVGIGYSQEYPKTTGMTAPEAVAVVWIFWVAAIPVAYLMGLLLLRRQYRQESGIVMHPNGSSSAGIMQQEMRSTLRTE</sequence>
<dbReference type="PROSITE" id="PS50939">
    <property type="entry name" value="CYTOCHROME_B561"/>
    <property type="match status" value="1"/>
</dbReference>
<feature type="chain" id="PRO_5007880341" evidence="9">
    <location>
        <begin position="23"/>
        <end position="410"/>
    </location>
</feature>
<dbReference type="InterPro" id="IPR006593">
    <property type="entry name" value="Cyt_b561/ferric_Rdtase_TM"/>
</dbReference>
<feature type="transmembrane region" description="Helical" evidence="8">
    <location>
        <begin position="316"/>
        <end position="334"/>
    </location>
</feature>
<feature type="transmembrane region" description="Helical" evidence="8">
    <location>
        <begin position="354"/>
        <end position="376"/>
    </location>
</feature>
<reference evidence="11 12" key="1">
    <citation type="journal article" date="2016" name="Mol. Biol. Evol.">
        <title>Comparative Genomics of Early-Diverging Mushroom-Forming Fungi Provides Insights into the Origins of Lignocellulose Decay Capabilities.</title>
        <authorList>
            <person name="Nagy L.G."/>
            <person name="Riley R."/>
            <person name="Tritt A."/>
            <person name="Adam C."/>
            <person name="Daum C."/>
            <person name="Floudas D."/>
            <person name="Sun H."/>
            <person name="Yadav J.S."/>
            <person name="Pangilinan J."/>
            <person name="Larsson K.H."/>
            <person name="Matsuura K."/>
            <person name="Barry K."/>
            <person name="Labutti K."/>
            <person name="Kuo R."/>
            <person name="Ohm R.A."/>
            <person name="Bhattacharya S.S."/>
            <person name="Shirouzu T."/>
            <person name="Yoshinaga Y."/>
            <person name="Martin F.M."/>
            <person name="Grigoriev I.V."/>
            <person name="Hibbett D.S."/>
        </authorList>
    </citation>
    <scope>NUCLEOTIDE SEQUENCE [LARGE SCALE GENOMIC DNA]</scope>
    <source>
        <strain evidence="11 12">CBS 109695</strain>
    </source>
</reference>
<evidence type="ECO:0000256" key="1">
    <source>
        <dbReference type="ARBA" id="ARBA00004370"/>
    </source>
</evidence>
<dbReference type="PANTHER" id="PTHR47797">
    <property type="entry name" value="DEHYDROGENASE, PUTATIVE (AFU_ORTHOLOGUE AFUA_8G05805)-RELATED"/>
    <property type="match status" value="1"/>
</dbReference>
<keyword evidence="2" id="KW-0813">Transport</keyword>
<keyword evidence="9" id="KW-0732">Signal</keyword>
<dbReference type="SMART" id="SM00665">
    <property type="entry name" value="B561"/>
    <property type="match status" value="1"/>
</dbReference>
<dbReference type="CDD" id="cd09630">
    <property type="entry name" value="CDH_like_cytochrome"/>
    <property type="match status" value="1"/>
</dbReference>
<accession>A0A166U3I8</accession>
<dbReference type="AlphaFoldDB" id="A0A166U3I8"/>
<evidence type="ECO:0000256" key="9">
    <source>
        <dbReference type="SAM" id="SignalP"/>
    </source>
</evidence>
<evidence type="ECO:0000256" key="4">
    <source>
        <dbReference type="ARBA" id="ARBA00022982"/>
    </source>
</evidence>
<evidence type="ECO:0000313" key="12">
    <source>
        <dbReference type="Proteomes" id="UP000076532"/>
    </source>
</evidence>
<dbReference type="InterPro" id="IPR005018">
    <property type="entry name" value="DOMON_domain"/>
</dbReference>
<evidence type="ECO:0000259" key="10">
    <source>
        <dbReference type="PROSITE" id="PS50939"/>
    </source>
</evidence>
<evidence type="ECO:0000313" key="11">
    <source>
        <dbReference type="EMBL" id="KZP31279.1"/>
    </source>
</evidence>
<dbReference type="STRING" id="436010.A0A166U3I8"/>
<dbReference type="EMBL" id="KV417490">
    <property type="protein sequence ID" value="KZP31279.1"/>
    <property type="molecule type" value="Genomic_DNA"/>
</dbReference>
<dbReference type="Gene3D" id="1.20.120.1770">
    <property type="match status" value="1"/>
</dbReference>
<dbReference type="GO" id="GO:0016020">
    <property type="term" value="C:membrane"/>
    <property type="evidence" value="ECO:0007669"/>
    <property type="project" value="UniProtKB-SubCell"/>
</dbReference>
<dbReference type="CDD" id="cd08760">
    <property type="entry name" value="Cyt_b561_FRRS1_like"/>
    <property type="match status" value="1"/>
</dbReference>
<keyword evidence="3 8" id="KW-0812">Transmembrane</keyword>
<feature type="signal peptide" evidence="9">
    <location>
        <begin position="1"/>
        <end position="22"/>
    </location>
</feature>
<organism evidence="11 12">
    <name type="scientific">Athelia psychrophila</name>
    <dbReference type="NCBI Taxonomy" id="1759441"/>
    <lineage>
        <taxon>Eukaryota</taxon>
        <taxon>Fungi</taxon>
        <taxon>Dikarya</taxon>
        <taxon>Basidiomycota</taxon>
        <taxon>Agaricomycotina</taxon>
        <taxon>Agaricomycetes</taxon>
        <taxon>Agaricomycetidae</taxon>
        <taxon>Atheliales</taxon>
        <taxon>Atheliaceae</taxon>
        <taxon>Athelia</taxon>
    </lineage>
</organism>
<comment type="subcellular location">
    <subcellularLocation>
        <location evidence="1">Membrane</location>
    </subcellularLocation>
</comment>